<evidence type="ECO:0000313" key="1">
    <source>
        <dbReference type="EMBL" id="KAJ4325914.1"/>
    </source>
</evidence>
<evidence type="ECO:0000313" key="2">
    <source>
        <dbReference type="Proteomes" id="UP001140502"/>
    </source>
</evidence>
<dbReference type="EMBL" id="JAPEUR010000046">
    <property type="protein sequence ID" value="KAJ4325914.1"/>
    <property type="molecule type" value="Genomic_DNA"/>
</dbReference>
<reference evidence="1" key="1">
    <citation type="submission" date="2022-10" db="EMBL/GenBank/DDBJ databases">
        <title>Tapping the CABI collections for fungal endophytes: first genome assemblies for Collariella, Neodidymelliopsis, Ascochyta clinopodiicola, Didymella pomorum, Didymosphaeria variabile, Neocosmospora piperis and Neocucurbitaria cava.</title>
        <authorList>
            <person name="Hill R."/>
        </authorList>
    </citation>
    <scope>NUCLEOTIDE SEQUENCE</scope>
    <source>
        <strain evidence="1">IMI 366586</strain>
    </source>
</reference>
<organism evidence="1 2">
    <name type="scientific">Fusarium piperis</name>
    <dbReference type="NCBI Taxonomy" id="1435070"/>
    <lineage>
        <taxon>Eukaryota</taxon>
        <taxon>Fungi</taxon>
        <taxon>Dikarya</taxon>
        <taxon>Ascomycota</taxon>
        <taxon>Pezizomycotina</taxon>
        <taxon>Sordariomycetes</taxon>
        <taxon>Hypocreomycetidae</taxon>
        <taxon>Hypocreales</taxon>
        <taxon>Nectriaceae</taxon>
        <taxon>Fusarium</taxon>
        <taxon>Fusarium solani species complex</taxon>
    </lineage>
</organism>
<dbReference type="Proteomes" id="UP001140502">
    <property type="component" value="Unassembled WGS sequence"/>
</dbReference>
<sequence>MSSFPEPVDIDNHSESQDFYVDLGAEKKRIFNPVCWDTSEPLLVRQVTQYNQGEHITRLKEIDHQFDMTFPCAQSPVVFINGGSDSSSAPIPWSVTFAPWSLHNLSGVLERPLPQTTLGAKQEAILKLLEFLRVADVATVWRKVIVAVSNEDSMARMVTWFEEDTDNNYTGPTPNLLTEEGRTKHISLNLKVVCLLRRLDVKFWLVPNTQILKPWNGMTA</sequence>
<name>A0A9W8WHZ0_9HYPO</name>
<protein>
    <submittedName>
        <fullName evidence="1">Uncharacterized protein</fullName>
    </submittedName>
</protein>
<proteinExistence type="predicted"/>
<dbReference type="AlphaFoldDB" id="A0A9W8WHZ0"/>
<comment type="caution">
    <text evidence="1">The sequence shown here is derived from an EMBL/GenBank/DDBJ whole genome shotgun (WGS) entry which is preliminary data.</text>
</comment>
<dbReference type="OrthoDB" id="5098294at2759"/>
<accession>A0A9W8WHZ0</accession>
<keyword evidence="2" id="KW-1185">Reference proteome</keyword>
<gene>
    <name evidence="1" type="ORF">N0V84_003300</name>
</gene>